<evidence type="ECO:0000256" key="2">
    <source>
        <dbReference type="SAM" id="SignalP"/>
    </source>
</evidence>
<feature type="non-terminal residue" evidence="3">
    <location>
        <position position="151"/>
    </location>
</feature>
<proteinExistence type="predicted"/>
<evidence type="ECO:0000256" key="1">
    <source>
        <dbReference type="SAM" id="Coils"/>
    </source>
</evidence>
<organism evidence="3 4">
    <name type="scientific">Brenthis ino</name>
    <name type="common">lesser marbled fritillary</name>
    <dbReference type="NCBI Taxonomy" id="405034"/>
    <lineage>
        <taxon>Eukaryota</taxon>
        <taxon>Metazoa</taxon>
        <taxon>Ecdysozoa</taxon>
        <taxon>Arthropoda</taxon>
        <taxon>Hexapoda</taxon>
        <taxon>Insecta</taxon>
        <taxon>Pterygota</taxon>
        <taxon>Neoptera</taxon>
        <taxon>Endopterygota</taxon>
        <taxon>Lepidoptera</taxon>
        <taxon>Glossata</taxon>
        <taxon>Ditrysia</taxon>
        <taxon>Papilionoidea</taxon>
        <taxon>Nymphalidae</taxon>
        <taxon>Heliconiinae</taxon>
        <taxon>Argynnini</taxon>
        <taxon>Brenthis</taxon>
    </lineage>
</organism>
<dbReference type="Proteomes" id="UP000838878">
    <property type="component" value="Chromosome 11"/>
</dbReference>
<feature type="chain" id="PRO_5035474694" evidence="2">
    <location>
        <begin position="18"/>
        <end position="151"/>
    </location>
</feature>
<sequence length="151" mass="17591">MWTNIVLFLCFFSISCTRKEFSPIENRNDEDDISIENEYDSRNNNVSWHTTTAGYTTKGEIAVEKFVDTMMASEKYLKMIETVENRLSHLESVFLVRTNTILKYMTEVLRVIKTSPVDILENALQSLKTDLDKLKRLISQQMNESPNLRGR</sequence>
<gene>
    <name evidence="3" type="ORF">BINO364_LOCUS3180</name>
</gene>
<dbReference type="AlphaFoldDB" id="A0A8J9UBC7"/>
<keyword evidence="2" id="KW-0732">Signal</keyword>
<evidence type="ECO:0000313" key="3">
    <source>
        <dbReference type="EMBL" id="CAH0716404.1"/>
    </source>
</evidence>
<reference evidence="3" key="1">
    <citation type="submission" date="2021-12" db="EMBL/GenBank/DDBJ databases">
        <authorList>
            <person name="Martin H S."/>
        </authorList>
    </citation>
    <scope>NUCLEOTIDE SEQUENCE</scope>
</reference>
<dbReference type="OrthoDB" id="7350644at2759"/>
<protein>
    <submittedName>
        <fullName evidence="3">Uncharacterized protein</fullName>
    </submittedName>
</protein>
<keyword evidence="1" id="KW-0175">Coiled coil</keyword>
<name>A0A8J9UBC7_9NEOP</name>
<evidence type="ECO:0000313" key="4">
    <source>
        <dbReference type="Proteomes" id="UP000838878"/>
    </source>
</evidence>
<feature type="signal peptide" evidence="2">
    <location>
        <begin position="1"/>
        <end position="17"/>
    </location>
</feature>
<accession>A0A8J9UBC7</accession>
<dbReference type="EMBL" id="OV170231">
    <property type="protein sequence ID" value="CAH0716404.1"/>
    <property type="molecule type" value="Genomic_DNA"/>
</dbReference>
<keyword evidence="4" id="KW-1185">Reference proteome</keyword>
<feature type="coiled-coil region" evidence="1">
    <location>
        <begin position="117"/>
        <end position="144"/>
    </location>
</feature>